<dbReference type="AlphaFoldDB" id="A0A178U7X7"/>
<feature type="region of interest" description="Disordered" evidence="1">
    <location>
        <begin position="43"/>
        <end position="77"/>
    </location>
</feature>
<protein>
    <submittedName>
        <fullName evidence="2">Uncharacterized protein</fullName>
    </submittedName>
</protein>
<gene>
    <name evidence="2" type="ORF">AXX17_ATUG02320</name>
</gene>
<name>A0A178U7X7_ARATH</name>
<evidence type="ECO:0000313" key="2">
    <source>
        <dbReference type="EMBL" id="OAO89277.1"/>
    </source>
</evidence>
<reference evidence="3" key="1">
    <citation type="journal article" date="2016" name="Proc. Natl. Acad. Sci. U.S.A.">
        <title>Chromosome-level assembly of Arabidopsis thaliana Ler reveals the extent of translocation and inversion polymorphisms.</title>
        <authorList>
            <person name="Zapata L."/>
            <person name="Ding J."/>
            <person name="Willing E.M."/>
            <person name="Hartwig B."/>
            <person name="Bezdan D."/>
            <person name="Jiao W.B."/>
            <person name="Patel V."/>
            <person name="Velikkakam James G."/>
            <person name="Koornneef M."/>
            <person name="Ossowski S."/>
            <person name="Schneeberger K."/>
        </authorList>
    </citation>
    <scope>NUCLEOTIDE SEQUENCE [LARGE SCALE GENOMIC DNA]</scope>
    <source>
        <strain evidence="3">cv. Landsberg erecta</strain>
    </source>
</reference>
<evidence type="ECO:0000256" key="1">
    <source>
        <dbReference type="SAM" id="MobiDB-lite"/>
    </source>
</evidence>
<feature type="compositionally biased region" description="Polar residues" evidence="1">
    <location>
        <begin position="158"/>
        <end position="178"/>
    </location>
</feature>
<sequence>MNRSKGSSHLVNYHEDIGRFERENKKRKQLAVQREAEMANVVDDDGLKFEGEHHGVFQDPPPPDGNLPANGGNAPNAAAANSACAAARAAALNARPAPDFWGISNNKHNVDYDRSNRGGGGESKQLAELSAKVEQLLRRDQRVVNFCDDIGEAQVYQEFSGNGSEDNQAEYSTSSSNRGETEQKVRMLNDAFSQSTLSQPRSPARANHSIATPEKLAAQVYSIMKPEESHILHHLITTRPPGGLSAHSALNQTS</sequence>
<dbReference type="Proteomes" id="UP000078284">
    <property type="component" value="Unassembled WGS sequence"/>
</dbReference>
<evidence type="ECO:0000313" key="3">
    <source>
        <dbReference type="Proteomes" id="UP000078284"/>
    </source>
</evidence>
<feature type="compositionally biased region" description="Low complexity" evidence="1">
    <location>
        <begin position="66"/>
        <end position="77"/>
    </location>
</feature>
<organism evidence="2 3">
    <name type="scientific">Arabidopsis thaliana</name>
    <name type="common">Mouse-ear cress</name>
    <dbReference type="NCBI Taxonomy" id="3702"/>
    <lineage>
        <taxon>Eukaryota</taxon>
        <taxon>Viridiplantae</taxon>
        <taxon>Streptophyta</taxon>
        <taxon>Embryophyta</taxon>
        <taxon>Tracheophyta</taxon>
        <taxon>Spermatophyta</taxon>
        <taxon>Magnoliopsida</taxon>
        <taxon>eudicotyledons</taxon>
        <taxon>Gunneridae</taxon>
        <taxon>Pentapetalae</taxon>
        <taxon>rosids</taxon>
        <taxon>malvids</taxon>
        <taxon>Brassicales</taxon>
        <taxon>Brassicaceae</taxon>
        <taxon>Camelineae</taxon>
        <taxon>Arabidopsis</taxon>
    </lineage>
</organism>
<feature type="compositionally biased region" description="Basic and acidic residues" evidence="1">
    <location>
        <begin position="45"/>
        <end position="56"/>
    </location>
</feature>
<comment type="caution">
    <text evidence="2">The sequence shown here is derived from an EMBL/GenBank/DDBJ whole genome shotgun (WGS) entry which is preliminary data.</text>
</comment>
<proteinExistence type="predicted"/>
<accession>A0A178U7X7</accession>
<dbReference type="EMBL" id="LUHQ01000018">
    <property type="protein sequence ID" value="OAO89277.1"/>
    <property type="molecule type" value="Genomic_DNA"/>
</dbReference>
<feature type="region of interest" description="Disordered" evidence="1">
    <location>
        <begin position="158"/>
        <end position="183"/>
    </location>
</feature>